<accession>A0ABS5V468</accession>
<evidence type="ECO:0000256" key="1">
    <source>
        <dbReference type="ARBA" id="ARBA00004418"/>
    </source>
</evidence>
<organism evidence="7 8">
    <name type="scientific">Shewanella jiangmenensis</name>
    <dbReference type="NCBI Taxonomy" id="2837387"/>
    <lineage>
        <taxon>Bacteria</taxon>
        <taxon>Pseudomonadati</taxon>
        <taxon>Pseudomonadota</taxon>
        <taxon>Gammaproteobacteria</taxon>
        <taxon>Alteromonadales</taxon>
        <taxon>Shewanellaceae</taxon>
        <taxon>Shewanella</taxon>
    </lineage>
</organism>
<dbReference type="PANTHER" id="PTHR38102:SF1">
    <property type="entry name" value="PERIPLASMIC CHAPERONE SPY"/>
    <property type="match status" value="1"/>
</dbReference>
<comment type="caution">
    <text evidence="7">The sequence shown here is derived from an EMBL/GenBank/DDBJ whole genome shotgun (WGS) entry which is preliminary data.</text>
</comment>
<feature type="region of interest" description="Disordered" evidence="5">
    <location>
        <begin position="142"/>
        <end position="177"/>
    </location>
</feature>
<proteinExistence type="inferred from homology"/>
<dbReference type="Pfam" id="PF07813">
    <property type="entry name" value="LTXXQ"/>
    <property type="match status" value="1"/>
</dbReference>
<comment type="subcellular location">
    <subcellularLocation>
        <location evidence="1">Periplasm</location>
    </subcellularLocation>
</comment>
<feature type="signal peptide" evidence="6">
    <location>
        <begin position="1"/>
        <end position="25"/>
    </location>
</feature>
<evidence type="ECO:0000256" key="6">
    <source>
        <dbReference type="SAM" id="SignalP"/>
    </source>
</evidence>
<keyword evidence="4" id="KW-0574">Periplasm</keyword>
<feature type="compositionally biased region" description="Basic and acidic residues" evidence="5">
    <location>
        <begin position="152"/>
        <end position="177"/>
    </location>
</feature>
<dbReference type="Gene3D" id="1.20.120.1490">
    <property type="match status" value="1"/>
</dbReference>
<gene>
    <name evidence="7" type="ORF">KJI95_12055</name>
</gene>
<evidence type="ECO:0000256" key="2">
    <source>
        <dbReference type="ARBA" id="ARBA00008441"/>
    </source>
</evidence>
<keyword evidence="3 6" id="KW-0732">Signal</keyword>
<reference evidence="7 8" key="1">
    <citation type="submission" date="2021-05" db="EMBL/GenBank/DDBJ databases">
        <title>Shewanella sp. JM162201.</title>
        <authorList>
            <person name="Xu S."/>
            <person name="Li A."/>
        </authorList>
    </citation>
    <scope>NUCLEOTIDE SEQUENCE [LARGE SCALE GENOMIC DNA]</scope>
    <source>
        <strain evidence="7 8">JM162201</strain>
    </source>
</reference>
<dbReference type="RefSeq" id="WP_214507457.1">
    <property type="nucleotide sequence ID" value="NZ_JAHEPS010000004.1"/>
</dbReference>
<dbReference type="PANTHER" id="PTHR38102">
    <property type="entry name" value="PERIPLASMIC CHAPERONE SPY"/>
    <property type="match status" value="1"/>
</dbReference>
<dbReference type="CDD" id="cd09916">
    <property type="entry name" value="CpxP_like"/>
    <property type="match status" value="1"/>
</dbReference>
<dbReference type="InterPro" id="IPR052211">
    <property type="entry name" value="Cpx_auxiliary_protein"/>
</dbReference>
<evidence type="ECO:0000256" key="5">
    <source>
        <dbReference type="SAM" id="MobiDB-lite"/>
    </source>
</evidence>
<feature type="chain" id="PRO_5045324358" evidence="6">
    <location>
        <begin position="26"/>
        <end position="177"/>
    </location>
</feature>
<evidence type="ECO:0000313" key="8">
    <source>
        <dbReference type="Proteomes" id="UP001195903"/>
    </source>
</evidence>
<protein>
    <submittedName>
        <fullName evidence="7">Spy/CpxP family protein refolding chaperone</fullName>
    </submittedName>
</protein>
<evidence type="ECO:0000256" key="3">
    <source>
        <dbReference type="ARBA" id="ARBA00022729"/>
    </source>
</evidence>
<evidence type="ECO:0000256" key="4">
    <source>
        <dbReference type="ARBA" id="ARBA00022764"/>
    </source>
</evidence>
<evidence type="ECO:0000313" key="7">
    <source>
        <dbReference type="EMBL" id="MBT1445255.1"/>
    </source>
</evidence>
<name>A0ABS5V468_9GAMM</name>
<sequence>MNKFTQRGLIALMVSGALFSGVASAQSHDEGRHGGRHDGGPMMMENMRHMFKDLNLSDEQKVQLRELMKAHKDARKAERDADGAERDASRAAHHEKMQALMNAPTFDEAAAKALIAERQARGEERALEAMKLQHQMFQLLTPEQKTQLQAKMEQKRQEREAKRAEREERRKERADAL</sequence>
<dbReference type="InterPro" id="IPR012899">
    <property type="entry name" value="LTXXQ"/>
</dbReference>
<dbReference type="EMBL" id="JAHEPS010000004">
    <property type="protein sequence ID" value="MBT1445255.1"/>
    <property type="molecule type" value="Genomic_DNA"/>
</dbReference>
<keyword evidence="8" id="KW-1185">Reference proteome</keyword>
<comment type="similarity">
    <text evidence="2">Belongs to the CpxP/Spy family.</text>
</comment>
<dbReference type="Proteomes" id="UP001195903">
    <property type="component" value="Unassembled WGS sequence"/>
</dbReference>
<feature type="region of interest" description="Disordered" evidence="5">
    <location>
        <begin position="73"/>
        <end position="93"/>
    </location>
</feature>